<evidence type="ECO:0000256" key="1">
    <source>
        <dbReference type="SAM" id="MobiDB-lite"/>
    </source>
</evidence>
<dbReference type="Proteomes" id="UP000193689">
    <property type="component" value="Unassembled WGS sequence"/>
</dbReference>
<dbReference type="EMBL" id="MCFJ01000012">
    <property type="protein sequence ID" value="ORY59999.1"/>
    <property type="molecule type" value="Genomic_DNA"/>
</dbReference>
<dbReference type="InParanoid" id="A0A1Y2DLG8"/>
<dbReference type="OrthoDB" id="4757585at2759"/>
<gene>
    <name evidence="2" type="ORF">BCR38DRAFT_488184</name>
</gene>
<proteinExistence type="predicted"/>
<keyword evidence="3" id="KW-1185">Reference proteome</keyword>
<reference evidence="2 3" key="1">
    <citation type="submission" date="2016-07" db="EMBL/GenBank/DDBJ databases">
        <title>Pervasive Adenine N6-methylation of Active Genes in Fungi.</title>
        <authorList>
            <consortium name="DOE Joint Genome Institute"/>
            <person name="Mondo S.J."/>
            <person name="Dannebaum R.O."/>
            <person name="Kuo R.C."/>
            <person name="Labutti K."/>
            <person name="Haridas S."/>
            <person name="Kuo A."/>
            <person name="Salamov A."/>
            <person name="Ahrendt S.R."/>
            <person name="Lipzen A."/>
            <person name="Sullivan W."/>
            <person name="Andreopoulos W.B."/>
            <person name="Clum A."/>
            <person name="Lindquist E."/>
            <person name="Daum C."/>
            <person name="Ramamoorthy G.K."/>
            <person name="Gryganskyi A."/>
            <person name="Culley D."/>
            <person name="Magnuson J.K."/>
            <person name="James T.Y."/>
            <person name="O'Malley M.A."/>
            <person name="Stajich J.E."/>
            <person name="Spatafora J.W."/>
            <person name="Visel A."/>
            <person name="Grigoriev I.V."/>
        </authorList>
    </citation>
    <scope>NUCLEOTIDE SEQUENCE [LARGE SCALE GENOMIC DNA]</scope>
    <source>
        <strain evidence="2 3">CBS 129021</strain>
    </source>
</reference>
<comment type="caution">
    <text evidence="2">The sequence shown here is derived from an EMBL/GenBank/DDBJ whole genome shotgun (WGS) entry which is preliminary data.</text>
</comment>
<dbReference type="RefSeq" id="XP_040712433.1">
    <property type="nucleotide sequence ID" value="XM_040864239.1"/>
</dbReference>
<sequence length="154" mass="17058">MAAMAEFMCIFRRPGMVITKSEGIRRRHGLAMLEASACIELNSVQELLLSSDCGLPYCIDCPIEDLDCPYLLREAPTKPKHHHSSKSSSPSSSTRKKINRSIRKVNEYIGTKNGGGDPVTALPYRGQGFDQSVTERRATVDNELAMIMLRLNGT</sequence>
<name>A0A1Y2DLG8_9PEZI</name>
<protein>
    <submittedName>
        <fullName evidence="2">Uncharacterized protein</fullName>
    </submittedName>
</protein>
<evidence type="ECO:0000313" key="2">
    <source>
        <dbReference type="EMBL" id="ORY59999.1"/>
    </source>
</evidence>
<dbReference type="GeneID" id="63780451"/>
<dbReference type="AlphaFoldDB" id="A0A1Y2DLG8"/>
<evidence type="ECO:0000313" key="3">
    <source>
        <dbReference type="Proteomes" id="UP000193689"/>
    </source>
</evidence>
<organism evidence="2 3">
    <name type="scientific">Pseudomassariella vexata</name>
    <dbReference type="NCBI Taxonomy" id="1141098"/>
    <lineage>
        <taxon>Eukaryota</taxon>
        <taxon>Fungi</taxon>
        <taxon>Dikarya</taxon>
        <taxon>Ascomycota</taxon>
        <taxon>Pezizomycotina</taxon>
        <taxon>Sordariomycetes</taxon>
        <taxon>Xylariomycetidae</taxon>
        <taxon>Amphisphaeriales</taxon>
        <taxon>Pseudomassariaceae</taxon>
        <taxon>Pseudomassariella</taxon>
    </lineage>
</organism>
<feature type="region of interest" description="Disordered" evidence="1">
    <location>
        <begin position="77"/>
        <end position="98"/>
    </location>
</feature>
<accession>A0A1Y2DLG8</accession>